<dbReference type="EMBL" id="SHKK01000001">
    <property type="protein sequence ID" value="RZT79115.1"/>
    <property type="molecule type" value="Genomic_DNA"/>
</dbReference>
<protein>
    <submittedName>
        <fullName evidence="2">Low temperature requirement protein LtrA</fullName>
    </submittedName>
</protein>
<keyword evidence="1" id="KW-1133">Transmembrane helix</keyword>
<sequence>MLRRTEFFRGLGDSKSPPSATVLELLFDIVYVFALARLAGRVADDLTIVRETLLSEAGQTVLFFTAMWMIWSLSALLASTYDPRRPDLQAILLATMFGTLVLAVSLPQAFGQRGVIFACTYVVIQVGRPLFLSFALRGHPVHVFALRVLTWHLASGVLWISGGISGGLGRGIFWTIALGIEMIGAATTYPLPRLGPRQIDRLGVTVSQEHLAERFNQFFMIALAEVVLEAGAAVSFPGFSTAGTITLVASFVAVVSFWRIYFYHVRTGRASSPSGEGIMLSRWASYSLLLIVGGIICTAVGFGQVIEDPHPPVDWALVAILFGGPVLFLIGRSSLEKASRTAPRCRVLYLGAVALIVAAPVMVLLPPVAVAAAVAVILAGITMFDQRAHRQAHQRGLEANPTL</sequence>
<gene>
    <name evidence="2" type="ORF">EV382_2312</name>
</gene>
<dbReference type="PANTHER" id="PTHR36840:SF1">
    <property type="entry name" value="BLL5714 PROTEIN"/>
    <property type="match status" value="1"/>
</dbReference>
<dbReference type="OrthoDB" id="7698234at2"/>
<dbReference type="PANTHER" id="PTHR36840">
    <property type="entry name" value="BLL5714 PROTEIN"/>
    <property type="match status" value="1"/>
</dbReference>
<evidence type="ECO:0000313" key="3">
    <source>
        <dbReference type="Proteomes" id="UP000293781"/>
    </source>
</evidence>
<feature type="transmembrane region" description="Helical" evidence="1">
    <location>
        <begin position="347"/>
        <end position="363"/>
    </location>
</feature>
<feature type="transmembrane region" description="Helical" evidence="1">
    <location>
        <begin position="242"/>
        <end position="262"/>
    </location>
</feature>
<feature type="transmembrane region" description="Helical" evidence="1">
    <location>
        <begin position="148"/>
        <end position="166"/>
    </location>
</feature>
<feature type="transmembrane region" description="Helical" evidence="1">
    <location>
        <begin position="172"/>
        <end position="191"/>
    </location>
</feature>
<feature type="transmembrane region" description="Helical" evidence="1">
    <location>
        <begin position="90"/>
        <end position="109"/>
    </location>
</feature>
<keyword evidence="1" id="KW-0812">Transmembrane</keyword>
<accession>A0A4Q7UD82</accession>
<feature type="transmembrane region" description="Helical" evidence="1">
    <location>
        <begin position="21"/>
        <end position="40"/>
    </location>
</feature>
<feature type="transmembrane region" description="Helical" evidence="1">
    <location>
        <begin position="218"/>
        <end position="236"/>
    </location>
</feature>
<feature type="transmembrane region" description="Helical" evidence="1">
    <location>
        <begin position="60"/>
        <end position="78"/>
    </location>
</feature>
<feature type="transmembrane region" description="Helical" evidence="1">
    <location>
        <begin position="315"/>
        <end position="335"/>
    </location>
</feature>
<evidence type="ECO:0000256" key="1">
    <source>
        <dbReference type="SAM" id="Phobius"/>
    </source>
</evidence>
<feature type="transmembrane region" description="Helical" evidence="1">
    <location>
        <begin position="283"/>
        <end position="303"/>
    </location>
</feature>
<dbReference type="RefSeq" id="WP_130401545.1">
    <property type="nucleotide sequence ID" value="NZ_SHKK01000001.1"/>
</dbReference>
<proteinExistence type="predicted"/>
<name>A0A4Q7UD82_9ACTN</name>
<dbReference type="InterPro" id="IPR010640">
    <property type="entry name" value="Low_temperature_requirement_A"/>
</dbReference>
<keyword evidence="1" id="KW-0472">Membrane</keyword>
<dbReference type="AlphaFoldDB" id="A0A4Q7UD82"/>
<feature type="transmembrane region" description="Helical" evidence="1">
    <location>
        <begin position="115"/>
        <end position="136"/>
    </location>
</feature>
<evidence type="ECO:0000313" key="2">
    <source>
        <dbReference type="EMBL" id="RZT79115.1"/>
    </source>
</evidence>
<reference evidence="2 3" key="1">
    <citation type="submission" date="2019-02" db="EMBL/GenBank/DDBJ databases">
        <title>Sequencing the genomes of 1000 actinobacteria strains.</title>
        <authorList>
            <person name="Klenk H.-P."/>
        </authorList>
    </citation>
    <scope>NUCLEOTIDE SEQUENCE [LARGE SCALE GENOMIC DNA]</scope>
    <source>
        <strain evidence="2 3">DSM 45888</strain>
    </source>
</reference>
<dbReference type="Pfam" id="PF06772">
    <property type="entry name" value="LtrA"/>
    <property type="match status" value="1"/>
</dbReference>
<keyword evidence="3" id="KW-1185">Reference proteome</keyword>
<dbReference type="Proteomes" id="UP000293781">
    <property type="component" value="Unassembled WGS sequence"/>
</dbReference>
<organism evidence="2 3">
    <name type="scientific">Micromonospora violae</name>
    <dbReference type="NCBI Taxonomy" id="1278207"/>
    <lineage>
        <taxon>Bacteria</taxon>
        <taxon>Bacillati</taxon>
        <taxon>Actinomycetota</taxon>
        <taxon>Actinomycetes</taxon>
        <taxon>Micromonosporales</taxon>
        <taxon>Micromonosporaceae</taxon>
        <taxon>Micromonospora</taxon>
    </lineage>
</organism>
<comment type="caution">
    <text evidence="2">The sequence shown here is derived from an EMBL/GenBank/DDBJ whole genome shotgun (WGS) entry which is preliminary data.</text>
</comment>